<evidence type="ECO:0000313" key="4">
    <source>
        <dbReference type="EnsemblMetazoa" id="XP_050510091.1"/>
    </source>
</evidence>
<dbReference type="Pfam" id="PF00106">
    <property type="entry name" value="adh_short"/>
    <property type="match status" value="1"/>
</dbReference>
<proteinExistence type="inferred from homology"/>
<dbReference type="PANTHER" id="PTHR43157:SF31">
    <property type="entry name" value="PHOSPHATIDYLINOSITOL-GLYCAN BIOSYNTHESIS CLASS F PROTEIN"/>
    <property type="match status" value="1"/>
</dbReference>
<evidence type="ECO:0000256" key="2">
    <source>
        <dbReference type="RuleBase" id="RU000363"/>
    </source>
</evidence>
<reference evidence="4" key="1">
    <citation type="submission" date="2025-05" db="UniProtKB">
        <authorList>
            <consortium name="EnsemblMetazoa"/>
        </authorList>
    </citation>
    <scope>IDENTIFICATION</scope>
</reference>
<sequence>MMDSLMSDFETFTNSWWPYIISLIISIISAIRFYVAGTYCDSPVRIDGKTVIITGSSGGVGFETAKELVKRGATVILAVRNGEKGLRALERIKWIKNDAKIQVKLLDVSEFSSIRNFVDQINDEYAKIDILINNAGIIRDNSKEIGKFGENGSDTFLTNYLGPFLLTHLLLPLLKKSDNGRVINVSALAHFNGKLDLDFGKNSAPLVAFADSKLALTMFTKYMAQLHNNTKITFNSVSPGLVRNTGHISNYSNLGTSFLTKFAVWPWLWLFLKTPYQGSQTVIYLAVEPKLHRVSGCYFSDCEIKEPADIVNDLTAAKSLYEASCKVVDCETEDLTFTEKYETECTSKISLQK</sequence>
<dbReference type="PANTHER" id="PTHR43157">
    <property type="entry name" value="PHOSPHATIDYLINOSITOL-GLYCAN BIOSYNTHESIS CLASS F PROTEIN-RELATED"/>
    <property type="match status" value="1"/>
</dbReference>
<name>A0ABM5KIP5_DIAVI</name>
<dbReference type="InterPro" id="IPR002347">
    <property type="entry name" value="SDR_fam"/>
</dbReference>
<keyword evidence="5" id="KW-1185">Reference proteome</keyword>
<dbReference type="SUPFAM" id="SSF51735">
    <property type="entry name" value="NAD(P)-binding Rossmann-fold domains"/>
    <property type="match status" value="1"/>
</dbReference>
<protein>
    <recommendedName>
        <fullName evidence="6">Retinol dehydrogenase 11-like</fullName>
    </recommendedName>
</protein>
<dbReference type="Proteomes" id="UP001652700">
    <property type="component" value="Unplaced"/>
</dbReference>
<feature type="transmembrane region" description="Helical" evidence="3">
    <location>
        <begin position="16"/>
        <end position="35"/>
    </location>
</feature>
<dbReference type="EnsemblMetazoa" id="XM_050654134.1">
    <property type="protein sequence ID" value="XP_050510091.1"/>
    <property type="gene ID" value="LOC114342822"/>
</dbReference>
<evidence type="ECO:0008006" key="6">
    <source>
        <dbReference type="Google" id="ProtNLM"/>
    </source>
</evidence>
<accession>A0ABM5KIP5</accession>
<keyword evidence="3" id="KW-0472">Membrane</keyword>
<organism evidence="4 5">
    <name type="scientific">Diabrotica virgifera virgifera</name>
    <name type="common">western corn rootworm</name>
    <dbReference type="NCBI Taxonomy" id="50390"/>
    <lineage>
        <taxon>Eukaryota</taxon>
        <taxon>Metazoa</taxon>
        <taxon>Ecdysozoa</taxon>
        <taxon>Arthropoda</taxon>
        <taxon>Hexapoda</taxon>
        <taxon>Insecta</taxon>
        <taxon>Pterygota</taxon>
        <taxon>Neoptera</taxon>
        <taxon>Endopterygota</taxon>
        <taxon>Coleoptera</taxon>
        <taxon>Polyphaga</taxon>
        <taxon>Cucujiformia</taxon>
        <taxon>Chrysomeloidea</taxon>
        <taxon>Chrysomelidae</taxon>
        <taxon>Galerucinae</taxon>
        <taxon>Diabroticina</taxon>
        <taxon>Diabroticites</taxon>
        <taxon>Diabrotica</taxon>
    </lineage>
</organism>
<evidence type="ECO:0000256" key="3">
    <source>
        <dbReference type="SAM" id="Phobius"/>
    </source>
</evidence>
<keyword evidence="3" id="KW-1133">Transmembrane helix</keyword>
<dbReference type="PRINTS" id="PR00080">
    <property type="entry name" value="SDRFAMILY"/>
</dbReference>
<dbReference type="GeneID" id="114342822"/>
<dbReference type="RefSeq" id="XP_050510091.1">
    <property type="nucleotide sequence ID" value="XM_050654134.1"/>
</dbReference>
<evidence type="ECO:0000256" key="1">
    <source>
        <dbReference type="ARBA" id="ARBA00023002"/>
    </source>
</evidence>
<dbReference type="PRINTS" id="PR00081">
    <property type="entry name" value="GDHRDH"/>
</dbReference>
<comment type="similarity">
    <text evidence="2">Belongs to the short-chain dehydrogenases/reductases (SDR) family.</text>
</comment>
<keyword evidence="1" id="KW-0560">Oxidoreductase</keyword>
<dbReference type="InterPro" id="IPR036291">
    <property type="entry name" value="NAD(P)-bd_dom_sf"/>
</dbReference>
<keyword evidence="3" id="KW-0812">Transmembrane</keyword>
<evidence type="ECO:0000313" key="5">
    <source>
        <dbReference type="Proteomes" id="UP001652700"/>
    </source>
</evidence>
<dbReference type="Gene3D" id="3.40.50.720">
    <property type="entry name" value="NAD(P)-binding Rossmann-like Domain"/>
    <property type="match status" value="1"/>
</dbReference>